<keyword evidence="2" id="KW-1185">Reference proteome</keyword>
<evidence type="ECO:0000313" key="2">
    <source>
        <dbReference type="Proteomes" id="UP000789920"/>
    </source>
</evidence>
<sequence length="130" mass="15100">PNIDQEHSSIQFSVPISFYLYYNEEFQPIQNGCFSHININDIMLDNSGEAPNVEQEHSSIQFSVPIPLYPGYNYNEEFQSIQNGCFLHTNTNDIILDNFDEAPNIEQEYSLTQFSVPIPFYPGYNYNEEL</sequence>
<name>A0ACA9RKX5_9GLOM</name>
<accession>A0ACA9RKX5</accession>
<dbReference type="Proteomes" id="UP000789920">
    <property type="component" value="Unassembled WGS sequence"/>
</dbReference>
<proteinExistence type="predicted"/>
<feature type="non-terminal residue" evidence="1">
    <location>
        <position position="1"/>
    </location>
</feature>
<organism evidence="1 2">
    <name type="scientific">Racocetra persica</name>
    <dbReference type="NCBI Taxonomy" id="160502"/>
    <lineage>
        <taxon>Eukaryota</taxon>
        <taxon>Fungi</taxon>
        <taxon>Fungi incertae sedis</taxon>
        <taxon>Mucoromycota</taxon>
        <taxon>Glomeromycotina</taxon>
        <taxon>Glomeromycetes</taxon>
        <taxon>Diversisporales</taxon>
        <taxon>Gigasporaceae</taxon>
        <taxon>Racocetra</taxon>
    </lineage>
</organism>
<evidence type="ECO:0000313" key="1">
    <source>
        <dbReference type="EMBL" id="CAG8797419.1"/>
    </source>
</evidence>
<protein>
    <submittedName>
        <fullName evidence="1">24337_t:CDS:1</fullName>
    </submittedName>
</protein>
<reference evidence="1" key="1">
    <citation type="submission" date="2021-06" db="EMBL/GenBank/DDBJ databases">
        <authorList>
            <person name="Kallberg Y."/>
            <person name="Tangrot J."/>
            <person name="Rosling A."/>
        </authorList>
    </citation>
    <scope>NUCLEOTIDE SEQUENCE</scope>
    <source>
        <strain evidence="1">MA461A</strain>
    </source>
</reference>
<comment type="caution">
    <text evidence="1">The sequence shown here is derived from an EMBL/GenBank/DDBJ whole genome shotgun (WGS) entry which is preliminary data.</text>
</comment>
<gene>
    <name evidence="1" type="ORF">RPERSI_LOCUS20344</name>
</gene>
<dbReference type="EMBL" id="CAJVQC010057277">
    <property type="protein sequence ID" value="CAG8797419.1"/>
    <property type="molecule type" value="Genomic_DNA"/>
</dbReference>